<accession>A0ACD6BAH5</accession>
<gene>
    <name evidence="1" type="ORF">TrispH2_000924</name>
</gene>
<organism evidence="1">
    <name type="scientific">Trichoplax sp. H2</name>
    <dbReference type="NCBI Taxonomy" id="287889"/>
    <lineage>
        <taxon>Eukaryota</taxon>
        <taxon>Metazoa</taxon>
        <taxon>Placozoa</taxon>
        <taxon>Uniplacotomia</taxon>
        <taxon>Trichoplacea</taxon>
        <taxon>Trichoplacidae</taxon>
        <taxon>Trichoplax</taxon>
    </lineage>
</organism>
<dbReference type="PDB" id="8BPM">
    <property type="method" value="X-ray"/>
    <property type="resolution" value="2.80 A"/>
    <property type="chains" value="A/B/C/D=394-486"/>
</dbReference>
<sequence>MNKEAYGPVNTERNLQNHTSNKLQKCNISFTYPLPLTQLRTAWGCKTLTKSFHLAILRERSCKKEDSVMLAAANALEIYKESLDDEEQDTIKESISRLSQVFRSDLFSALIDVRDYYAYVLEKGEPPQDEQEEEEKEANNQDIGDFDYGAVNEVQYLDIVLLRGSSGLGFSIAGGTDNPHFDNDTSIYITKVIPGGAAEADGRLKVYDTIVAVDDQLMEDVAHQVCVDALKSAGSEVKLRVKRFPVKDYDASQLMNIVLHKEDKGLGFSIAGGVGNQHIINDNGIFVTKIIEGGAAFQDGRLEVGDRITKVNTLSLENVTHEEAVAILKETADVVSLVVVKPRPRKDGSGSRDKKQDKKIQEQTQTAPSSSPPESTEIAAALQSSSSADDNSQSRRITLNRRPSGLGFNIVGGDNAQGIYVSFISYGGPAEEDGRLQPGDKILQVNSADLSEASHDEAVEIIKKAKSPVNLAVVHDPEGFGRLKSNIATIRELMLNPTASASTLSLKAPTKKSLYVRALISYDKNNDSGLPSQGLSFNFGDILHITNASDDEWWQASLVNWNSSEEGRGIIPSKKRVERKEQSRLKSVKFRKSSGLDESSDRRVSLVSVKRNKSMSYIKRMPLFNRKNRSSETINAEEDDKLANHVILSYEPVIQKEITAGRPIVLLGPCKDRISDDLLVELSDRITTCVPHTTRPPRDGEIHGQDYYFVESRQEMEQDIQNHVFIEAGQLNEHLYGTSVTAVKDVCRKGKHCLLDVSGYAIKRLQVAKLDPVAIFLKPKSPKSLLEQLKRMTADQARKAFERAQKTEQEFAEYFTTMVQGETLDDLLENVKAVINHESGPTIWVASKEKIEK</sequence>
<reference evidence="4" key="3">
    <citation type="submission" date="2022-11" db="PDB data bank">
        <title>Crystal structure of Trichoplax Dlg PDZ2 domain in complex with Trichoplax Vangl peptide.</title>
        <authorList>
            <person name="Madduamge J.C."/>
            <person name="Kvansakul M."/>
            <person name="Humbert P.O."/>
        </authorList>
    </citation>
    <scope>X-RAY CRYSTALLOGRAPHY (2.70 ANGSTROMS) OF 254-342</scope>
</reference>
<reference evidence="1" key="1">
    <citation type="journal article" date="2018" name="Sci. Rep.">
        <title>Trichoplax genomes reveal profound admixture and suggest stable wild populations without bisexual reproduction.</title>
        <authorList>
            <person name="Kamm K."/>
            <person name="Osigus H.J."/>
            <person name="Stadler P.F."/>
            <person name="DeSalle R."/>
            <person name="Schierwater B."/>
        </authorList>
    </citation>
    <scope>NUCLEOTIDE SEQUENCE</scope>
    <source>
        <strain evidence="1">Panama</strain>
    </source>
</reference>
<evidence type="ECO:0007829" key="3">
    <source>
        <dbReference type="PDB" id="8BPM"/>
    </source>
</evidence>
<protein>
    <submittedName>
        <fullName evidence="1">Disks large-like protein 1</fullName>
    </submittedName>
</protein>
<evidence type="ECO:0007829" key="2">
    <source>
        <dbReference type="PDB" id="8BP5"/>
    </source>
</evidence>
<evidence type="ECO:0000313" key="1">
    <source>
        <dbReference type="EMBL" id="RDD46570.1"/>
    </source>
</evidence>
<dbReference type="PDB" id="8BQ8">
    <property type="method" value="X-ray"/>
    <property type="resolution" value="2.70 A"/>
    <property type="chains" value="A/B/C=254-342"/>
</dbReference>
<keyword evidence="2 3" id="KW-0002">3D-structure</keyword>
<reference evidence="2" key="2">
    <citation type="submission" date="2022-11" db="PDB data bank">
        <title>Crystal structure of Trichoplax Dlg PDZ1 domain.</title>
        <authorList>
            <person name="Maddumage J.C."/>
            <person name="Humbert P.O."/>
            <person name="Kvansakul M."/>
        </authorList>
    </citation>
    <scope>X-RAY CRYSTALLOGRAPHY (2.13 ANGSTROMS) OF 155-243</scope>
</reference>
<dbReference type="EMBL" id="NOWV01000007">
    <property type="protein sequence ID" value="RDD46570.1"/>
    <property type="molecule type" value="Genomic_DNA"/>
</dbReference>
<accession>A0A369SI82</accession>
<evidence type="ECO:0007829" key="4">
    <source>
        <dbReference type="PDB" id="8BQ8"/>
    </source>
</evidence>
<reference evidence="3" key="4">
    <citation type="submission" date="2022-11" db="PDB data bank">
        <title>Crystal structure of Trichoplax Dlg PDZ3 domain.</title>
        <authorList>
            <person name="Maddumage J.C."/>
            <person name="Kvansakul M."/>
            <person name="Humbert P.O."/>
        </authorList>
    </citation>
    <scope>X-RAY CRYSTALLOGRAPHY (2.80 ANGSTROMS) OF 394-486</scope>
</reference>
<comment type="caution">
    <text evidence="1">The sequence shown here is derived from an EMBL/GenBank/DDBJ whole genome shotgun (WGS) entry which is preliminary data.</text>
</comment>
<proteinExistence type="evidence at protein level"/>
<name>A0ACD6BAH5_9METZ</name>
<evidence type="ECO:0007829" key="5">
    <source>
        <dbReference type="PDB" id="8C1T"/>
    </source>
</evidence>
<dbReference type="PDB" id="8C1T">
    <property type="method" value="X-ray"/>
    <property type="resolution" value="2.20 A"/>
    <property type="chains" value="A/B/C/D=155-243"/>
</dbReference>
<dbReference type="PDB" id="8BP5">
    <property type="method" value="X-ray"/>
    <property type="resolution" value="2.13 A"/>
    <property type="chains" value="A/B=155-243"/>
</dbReference>
<reference evidence="5" key="5">
    <citation type="submission" date="2022-12" db="PDB data bank">
        <title>Crystal structure of Trichoplax Dlg PDZ1 domain in complex with Trichoplax Vangl peptide.</title>
        <authorList>
            <person name="Maddumage J.C."/>
            <person name="Kvansakul M."/>
        </authorList>
    </citation>
    <scope>X-RAY CRYSTALLOGRAPHY (2.20 ANGSTROMS) OF 155-243</scope>
</reference>